<feature type="active site" description="Proton acceptor" evidence="3">
    <location>
        <position position="45"/>
    </location>
</feature>
<evidence type="ECO:0000313" key="5">
    <source>
        <dbReference type="EMBL" id="MDK6275095.1"/>
    </source>
</evidence>
<feature type="domain" description="CN hydrolase" evidence="4">
    <location>
        <begin position="5"/>
        <end position="278"/>
    </location>
</feature>
<gene>
    <name evidence="5" type="ORF">QP116_04995</name>
</gene>
<dbReference type="Proteomes" id="UP001240483">
    <property type="component" value="Unassembled WGS sequence"/>
</dbReference>
<dbReference type="PANTHER" id="PTHR46044:SF14">
    <property type="entry name" value="ARYLACETONITRILASE"/>
    <property type="match status" value="1"/>
</dbReference>
<organism evidence="5 6">
    <name type="scientific">Pseudoglutamicibacter cumminsii</name>
    <dbReference type="NCBI Taxonomy" id="156979"/>
    <lineage>
        <taxon>Bacteria</taxon>
        <taxon>Bacillati</taxon>
        <taxon>Actinomycetota</taxon>
        <taxon>Actinomycetes</taxon>
        <taxon>Micrococcales</taxon>
        <taxon>Micrococcaceae</taxon>
        <taxon>Pseudoglutamicibacter</taxon>
    </lineage>
</organism>
<dbReference type="Pfam" id="PF00795">
    <property type="entry name" value="CN_hydrolase"/>
    <property type="match status" value="1"/>
</dbReference>
<keyword evidence="2 5" id="KW-0378">Hydrolase</keyword>
<dbReference type="PROSITE" id="PS00921">
    <property type="entry name" value="NITRIL_CHT_2"/>
    <property type="match status" value="1"/>
</dbReference>
<dbReference type="RefSeq" id="WP_285333051.1">
    <property type="nucleotide sequence ID" value="NZ_JASODW010000004.1"/>
</dbReference>
<evidence type="ECO:0000256" key="3">
    <source>
        <dbReference type="PROSITE-ProRule" id="PRU10139"/>
    </source>
</evidence>
<dbReference type="GO" id="GO:0000257">
    <property type="term" value="F:nitrilase activity"/>
    <property type="evidence" value="ECO:0007669"/>
    <property type="project" value="UniProtKB-ARBA"/>
</dbReference>
<reference evidence="5" key="1">
    <citation type="submission" date="2023-05" db="EMBL/GenBank/DDBJ databases">
        <title>Cataloging the Phylogenetic Diversity of Human Bladder Bacteria.</title>
        <authorList>
            <person name="Du J."/>
        </authorList>
    </citation>
    <scope>NUCLEOTIDE SEQUENCE</scope>
    <source>
        <strain evidence="5">UMB9978</strain>
    </source>
</reference>
<evidence type="ECO:0000256" key="2">
    <source>
        <dbReference type="ARBA" id="ARBA00022801"/>
    </source>
</evidence>
<evidence type="ECO:0000259" key="4">
    <source>
        <dbReference type="PROSITE" id="PS50263"/>
    </source>
</evidence>
<dbReference type="InterPro" id="IPR003010">
    <property type="entry name" value="C-N_Hydrolase"/>
</dbReference>
<dbReference type="CDD" id="cd07564">
    <property type="entry name" value="nitrilases_CHs"/>
    <property type="match status" value="1"/>
</dbReference>
<sequence length="331" mass="36180">MKEPIIAAAVQAEPVWLDLDASVDKAISLIREAASNGASIIGFPETFIPGYPWWIWLDSPADGMRFVKEYSDNAMTSDGPHMERIREAARESNIYVVLGYTNKVGGSLYMAQAFITSDGELQGVRHKLKPTHVERTVFGEGDGSDLQVHETPFGRVGALNCWEHFQPLTKYAMYAEHEEIHVASWPAFSLYEEAAKALSPEVNTAASRVYAAEGQTFVIAPCGVVGEAAIEKFCDTDMKRELLKRGGAHARIYGPEGSELATPLAPDVEGILYAELDPTLLAVAKSAADPVGHYSRPDIFRLLINRNATPKTVNVQTQADAQPAADLFEVE</sequence>
<evidence type="ECO:0000313" key="6">
    <source>
        <dbReference type="Proteomes" id="UP001240483"/>
    </source>
</evidence>
<dbReference type="EMBL" id="JASODW010000004">
    <property type="protein sequence ID" value="MDK6275095.1"/>
    <property type="molecule type" value="Genomic_DNA"/>
</dbReference>
<dbReference type="PROSITE" id="PS50263">
    <property type="entry name" value="CN_HYDROLASE"/>
    <property type="match status" value="1"/>
</dbReference>
<dbReference type="PANTHER" id="PTHR46044">
    <property type="entry name" value="NITRILASE"/>
    <property type="match status" value="1"/>
</dbReference>
<accession>A0AAP4C7Z5</accession>
<dbReference type="AlphaFoldDB" id="A0AAP4C7Z5"/>
<comment type="caution">
    <text evidence="5">The sequence shown here is derived from an EMBL/GenBank/DDBJ whole genome shotgun (WGS) entry which is preliminary data.</text>
</comment>
<dbReference type="SUPFAM" id="SSF56317">
    <property type="entry name" value="Carbon-nitrogen hydrolase"/>
    <property type="match status" value="1"/>
</dbReference>
<proteinExistence type="inferred from homology"/>
<evidence type="ECO:0000256" key="1">
    <source>
        <dbReference type="ARBA" id="ARBA00008129"/>
    </source>
</evidence>
<dbReference type="InterPro" id="IPR044149">
    <property type="entry name" value="Nitrilases_CHs"/>
</dbReference>
<comment type="similarity">
    <text evidence="1">Belongs to the carbon-nitrogen hydrolase superfamily. Nitrilase family.</text>
</comment>
<dbReference type="Gene3D" id="3.60.110.10">
    <property type="entry name" value="Carbon-nitrogen hydrolase"/>
    <property type="match status" value="1"/>
</dbReference>
<name>A0AAP4C7Z5_9MICC</name>
<dbReference type="InterPro" id="IPR036526">
    <property type="entry name" value="C-N_Hydrolase_sf"/>
</dbReference>
<dbReference type="InterPro" id="IPR000132">
    <property type="entry name" value="Nitrilase/CN_hydratase_CS"/>
</dbReference>
<dbReference type="PROSITE" id="PS00920">
    <property type="entry name" value="NITRIL_CHT_1"/>
    <property type="match status" value="1"/>
</dbReference>
<protein>
    <submittedName>
        <fullName evidence="5">Carbon-nitrogen hydrolase family protein</fullName>
    </submittedName>
</protein>